<keyword evidence="14" id="KW-0436">Ligase</keyword>
<dbReference type="EC" id="6.1.1.21" evidence="3 11"/>
<evidence type="ECO:0000256" key="11">
    <source>
        <dbReference type="NCBIfam" id="TIGR00442"/>
    </source>
</evidence>
<feature type="domain" description="Aminoacyl-transfer RNA synthetases class-II family profile" evidence="13">
    <location>
        <begin position="23"/>
        <end position="350"/>
    </location>
</feature>
<evidence type="ECO:0000256" key="6">
    <source>
        <dbReference type="ARBA" id="ARBA00022741"/>
    </source>
</evidence>
<keyword evidence="7" id="KW-0067">ATP-binding</keyword>
<evidence type="ECO:0000256" key="3">
    <source>
        <dbReference type="ARBA" id="ARBA00012815"/>
    </source>
</evidence>
<dbReference type="NCBIfam" id="TIGR00442">
    <property type="entry name" value="hisS"/>
    <property type="match status" value="1"/>
</dbReference>
<dbReference type="Gene3D" id="3.30.930.10">
    <property type="entry name" value="Bira Bifunctional Protein, Domain 2"/>
    <property type="match status" value="1"/>
</dbReference>
<comment type="similarity">
    <text evidence="1">Belongs to the class-II aminoacyl-tRNA synthetase family.</text>
</comment>
<dbReference type="GO" id="GO:0005524">
    <property type="term" value="F:ATP binding"/>
    <property type="evidence" value="ECO:0007669"/>
    <property type="project" value="UniProtKB-KW"/>
</dbReference>
<dbReference type="SUPFAM" id="SSF52954">
    <property type="entry name" value="Class II aaRS ABD-related"/>
    <property type="match status" value="1"/>
</dbReference>
<dbReference type="SUPFAM" id="SSF55681">
    <property type="entry name" value="Class II aaRS and biotin synthetases"/>
    <property type="match status" value="1"/>
</dbReference>
<dbReference type="CDD" id="cd00773">
    <property type="entry name" value="HisRS-like_core"/>
    <property type="match status" value="1"/>
</dbReference>
<evidence type="ECO:0000256" key="2">
    <source>
        <dbReference type="ARBA" id="ARBA00011738"/>
    </source>
</evidence>
<keyword evidence="6" id="KW-0547">Nucleotide-binding</keyword>
<keyword evidence="8" id="KW-0648">Protein biosynthesis</keyword>
<dbReference type="InterPro" id="IPR036621">
    <property type="entry name" value="Anticodon-bd_dom_sf"/>
</dbReference>
<evidence type="ECO:0000259" key="13">
    <source>
        <dbReference type="PROSITE" id="PS50862"/>
    </source>
</evidence>
<dbReference type="OrthoDB" id="9800814at2"/>
<feature type="binding site" evidence="12">
    <location>
        <begin position="92"/>
        <end position="94"/>
    </location>
    <ligand>
        <name>L-histidine</name>
        <dbReference type="ChEBI" id="CHEBI:57595"/>
    </ligand>
</feature>
<dbReference type="GO" id="GO:0005737">
    <property type="term" value="C:cytoplasm"/>
    <property type="evidence" value="ECO:0007669"/>
    <property type="project" value="UniProtKB-UniRule"/>
</dbReference>
<reference evidence="14 15" key="1">
    <citation type="journal article" date="2017" name="Elife">
        <title>Extensive horizontal gene transfer in cheese-associated bacteria.</title>
        <authorList>
            <person name="Bonham K.S."/>
            <person name="Wolfe B.E."/>
            <person name="Dutton R.J."/>
        </authorList>
    </citation>
    <scope>NUCLEOTIDE SEQUENCE [LARGE SCALE GENOMIC DNA]</scope>
    <source>
        <strain evidence="14 15">341_9</strain>
    </source>
</reference>
<dbReference type="AlphaFoldDB" id="A0A2A3YKY1"/>
<comment type="subunit">
    <text evidence="2">Homodimer.</text>
</comment>
<dbReference type="RefSeq" id="WP_096164374.1">
    <property type="nucleotide sequence ID" value="NZ_BAAAIQ010000013.1"/>
</dbReference>
<dbReference type="Pfam" id="PF03129">
    <property type="entry name" value="HGTP_anticodon"/>
    <property type="match status" value="1"/>
</dbReference>
<evidence type="ECO:0000256" key="5">
    <source>
        <dbReference type="ARBA" id="ARBA00022490"/>
    </source>
</evidence>
<evidence type="ECO:0000256" key="10">
    <source>
        <dbReference type="ARBA" id="ARBA00047639"/>
    </source>
</evidence>
<dbReference type="GO" id="GO:0006427">
    <property type="term" value="P:histidyl-tRNA aminoacylation"/>
    <property type="evidence" value="ECO:0007669"/>
    <property type="project" value="UniProtKB-UniRule"/>
</dbReference>
<accession>A0A2A3YKY1</accession>
<name>A0A2A3YKY1_9MICO</name>
<feature type="binding site" evidence="12">
    <location>
        <position position="140"/>
    </location>
    <ligand>
        <name>L-histidine</name>
        <dbReference type="ChEBI" id="CHEBI:57595"/>
    </ligand>
</feature>
<comment type="caution">
    <text evidence="14">The sequence shown here is derived from an EMBL/GenBank/DDBJ whole genome shotgun (WGS) entry which is preliminary data.</text>
</comment>
<sequence>MAKTAKTSRLSGFPEWLPAERLVEQHVIDVFREVAELHGFSGIETRAVEPLEQLLRKGEIDKEVYVLRRLHAEEGADDSGADASRTLGLHFDLTVPLARYVLEHQNDLVFPLRRFQIQKVWRGERPQVGRFREFYQADLDVIGQDSLPGHVEAEVAIVMAEILDRLPLPAFTIHANTRRLSEGFFRSIGLEDHAAVLRNLDKLPKIGPDKVRELLLSDAGASEEQAQACLDFASIRTRDASFAERVRELGGSGEMVEQGIAELTAVLERVEAAVPGVILADLSIARGLDYYTGTVFETFVAGHEALGSVCSGGRYDSLAADNRHTYPGVGLSIGLSRLVSRMLSADLARPARAVPTCVLVSVTDEEHRPASDAVARALRGRGISCEVAPTAAKFGKQIRYADRRGIPFVWFPGADGSDDEVKDIRTGEQVVADSAGWEPPAEDRCVQILAGQAGGEGGRA</sequence>
<dbReference type="Pfam" id="PF13393">
    <property type="entry name" value="tRNA-synt_His"/>
    <property type="match status" value="1"/>
</dbReference>
<dbReference type="InterPro" id="IPR004154">
    <property type="entry name" value="Anticodon-bd"/>
</dbReference>
<keyword evidence="15" id="KW-1185">Reference proteome</keyword>
<organism evidence="14 15">
    <name type="scientific">Brachybacterium alimentarium</name>
    <dbReference type="NCBI Taxonomy" id="47845"/>
    <lineage>
        <taxon>Bacteria</taxon>
        <taxon>Bacillati</taxon>
        <taxon>Actinomycetota</taxon>
        <taxon>Actinomycetes</taxon>
        <taxon>Micrococcales</taxon>
        <taxon>Dermabacteraceae</taxon>
        <taxon>Brachybacterium</taxon>
    </lineage>
</organism>
<feature type="binding site" evidence="12">
    <location>
        <position position="122"/>
    </location>
    <ligand>
        <name>L-histidine</name>
        <dbReference type="ChEBI" id="CHEBI:57595"/>
    </ligand>
</feature>
<keyword evidence="5" id="KW-0963">Cytoplasm</keyword>
<protein>
    <recommendedName>
        <fullName evidence="4 11">Histidine--tRNA ligase</fullName>
        <ecNumber evidence="3 11">6.1.1.21</ecNumber>
    </recommendedName>
</protein>
<dbReference type="EMBL" id="NRGR01000011">
    <property type="protein sequence ID" value="PCC39879.1"/>
    <property type="molecule type" value="Genomic_DNA"/>
</dbReference>
<dbReference type="PROSITE" id="PS50862">
    <property type="entry name" value="AA_TRNA_LIGASE_II"/>
    <property type="match status" value="1"/>
</dbReference>
<gene>
    <name evidence="14" type="ORF">CIK66_06675</name>
</gene>
<evidence type="ECO:0000256" key="7">
    <source>
        <dbReference type="ARBA" id="ARBA00022840"/>
    </source>
</evidence>
<evidence type="ECO:0000256" key="9">
    <source>
        <dbReference type="ARBA" id="ARBA00023146"/>
    </source>
</evidence>
<evidence type="ECO:0000256" key="1">
    <source>
        <dbReference type="ARBA" id="ARBA00008226"/>
    </source>
</evidence>
<dbReference type="Proteomes" id="UP000218598">
    <property type="component" value="Unassembled WGS sequence"/>
</dbReference>
<comment type="catalytic activity">
    <reaction evidence="10">
        <text>tRNA(His) + L-histidine + ATP = L-histidyl-tRNA(His) + AMP + diphosphate + H(+)</text>
        <dbReference type="Rhea" id="RHEA:17313"/>
        <dbReference type="Rhea" id="RHEA-COMP:9665"/>
        <dbReference type="Rhea" id="RHEA-COMP:9689"/>
        <dbReference type="ChEBI" id="CHEBI:15378"/>
        <dbReference type="ChEBI" id="CHEBI:30616"/>
        <dbReference type="ChEBI" id="CHEBI:33019"/>
        <dbReference type="ChEBI" id="CHEBI:57595"/>
        <dbReference type="ChEBI" id="CHEBI:78442"/>
        <dbReference type="ChEBI" id="CHEBI:78527"/>
        <dbReference type="ChEBI" id="CHEBI:456215"/>
        <dbReference type="EC" id="6.1.1.21"/>
    </reaction>
</comment>
<keyword evidence="9" id="KW-0030">Aminoacyl-tRNA synthetase</keyword>
<dbReference type="GeneID" id="95326990"/>
<feature type="binding site" evidence="12">
    <location>
        <position position="136"/>
    </location>
    <ligand>
        <name>L-histidine</name>
        <dbReference type="ChEBI" id="CHEBI:57595"/>
    </ligand>
</feature>
<evidence type="ECO:0000313" key="14">
    <source>
        <dbReference type="EMBL" id="PCC39879.1"/>
    </source>
</evidence>
<dbReference type="PANTHER" id="PTHR11476">
    <property type="entry name" value="HISTIDYL-TRNA SYNTHETASE"/>
    <property type="match status" value="1"/>
</dbReference>
<dbReference type="InterPro" id="IPR045864">
    <property type="entry name" value="aa-tRNA-synth_II/BPL/LPL"/>
</dbReference>
<dbReference type="Gene3D" id="3.40.50.800">
    <property type="entry name" value="Anticodon-binding domain"/>
    <property type="match status" value="1"/>
</dbReference>
<dbReference type="InterPro" id="IPR041715">
    <property type="entry name" value="HisRS-like_core"/>
</dbReference>
<feature type="binding site" evidence="12">
    <location>
        <position position="286"/>
    </location>
    <ligand>
        <name>L-histidine</name>
        <dbReference type="ChEBI" id="CHEBI:57595"/>
    </ligand>
</feature>
<dbReference type="InterPro" id="IPR004516">
    <property type="entry name" value="HisRS/HisZ"/>
</dbReference>
<dbReference type="PANTHER" id="PTHR11476:SF7">
    <property type="entry name" value="HISTIDINE--TRNA LIGASE"/>
    <property type="match status" value="1"/>
</dbReference>
<feature type="binding site" evidence="12">
    <location>
        <begin position="290"/>
        <end position="291"/>
    </location>
    <ligand>
        <name>L-histidine</name>
        <dbReference type="ChEBI" id="CHEBI:57595"/>
    </ligand>
</feature>
<evidence type="ECO:0000256" key="4">
    <source>
        <dbReference type="ARBA" id="ARBA00017399"/>
    </source>
</evidence>
<dbReference type="InterPro" id="IPR006195">
    <property type="entry name" value="aa-tRNA-synth_II"/>
</dbReference>
<evidence type="ECO:0000256" key="8">
    <source>
        <dbReference type="ARBA" id="ARBA00022917"/>
    </source>
</evidence>
<dbReference type="PIRSF" id="PIRSF001549">
    <property type="entry name" value="His-tRNA_synth"/>
    <property type="match status" value="1"/>
</dbReference>
<evidence type="ECO:0000313" key="15">
    <source>
        <dbReference type="Proteomes" id="UP000218598"/>
    </source>
</evidence>
<dbReference type="GO" id="GO:0004821">
    <property type="term" value="F:histidine-tRNA ligase activity"/>
    <property type="evidence" value="ECO:0007669"/>
    <property type="project" value="UniProtKB-UniRule"/>
</dbReference>
<proteinExistence type="inferred from homology"/>
<evidence type="ECO:0000256" key="12">
    <source>
        <dbReference type="PIRSR" id="PIRSR001549-1"/>
    </source>
</evidence>
<dbReference type="InterPro" id="IPR015807">
    <property type="entry name" value="His-tRNA-ligase"/>
</dbReference>